<dbReference type="OrthoDB" id="116078at2759"/>
<keyword evidence="2" id="KW-0548">Nucleotidyltransferase</keyword>
<keyword evidence="3" id="KW-0540">Nuclease</keyword>
<dbReference type="CDD" id="cd09274">
    <property type="entry name" value="RNase_HI_RT_Ty3"/>
    <property type="match status" value="1"/>
</dbReference>
<dbReference type="GO" id="GO:0016787">
    <property type="term" value="F:hydrolase activity"/>
    <property type="evidence" value="ECO:0007669"/>
    <property type="project" value="UniProtKB-KW"/>
</dbReference>
<dbReference type="InterPro" id="IPR043128">
    <property type="entry name" value="Rev_trsase/Diguanyl_cyclase"/>
</dbReference>
<evidence type="ECO:0000256" key="3">
    <source>
        <dbReference type="ARBA" id="ARBA00022722"/>
    </source>
</evidence>
<evidence type="ECO:0000259" key="7">
    <source>
        <dbReference type="PROSITE" id="PS50878"/>
    </source>
</evidence>
<dbReference type="InterPro" id="IPR012337">
    <property type="entry name" value="RNaseH-like_sf"/>
</dbReference>
<keyword evidence="9" id="KW-1185">Reference proteome</keyword>
<dbReference type="PROSITE" id="PS50994">
    <property type="entry name" value="INTEGRASE"/>
    <property type="match status" value="1"/>
</dbReference>
<dbReference type="InterPro" id="IPR043502">
    <property type="entry name" value="DNA/RNA_pol_sf"/>
</dbReference>
<dbReference type="InterPro" id="IPR036397">
    <property type="entry name" value="RNaseH_sf"/>
</dbReference>
<dbReference type="InterPro" id="IPR050951">
    <property type="entry name" value="Retrovirus_Pol_polyprotein"/>
</dbReference>
<dbReference type="Pfam" id="PF17921">
    <property type="entry name" value="Integrase_H2C2"/>
    <property type="match status" value="1"/>
</dbReference>
<dbReference type="FunFam" id="3.10.20.370:FF:000001">
    <property type="entry name" value="Retrovirus-related Pol polyprotein from transposon 17.6-like protein"/>
    <property type="match status" value="1"/>
</dbReference>
<dbReference type="AlphaFoldDB" id="A0A9W2YW07"/>
<dbReference type="PANTHER" id="PTHR37984:SF5">
    <property type="entry name" value="PROTEIN NYNRIN-LIKE"/>
    <property type="match status" value="1"/>
</dbReference>
<keyword evidence="4" id="KW-0255">Endonuclease</keyword>
<dbReference type="Proteomes" id="UP001165740">
    <property type="component" value="Chromosome 14"/>
</dbReference>
<protein>
    <submittedName>
        <fullName evidence="10">Uncharacterized protein LOC129922887</fullName>
    </submittedName>
</protein>
<dbReference type="CDD" id="cd01647">
    <property type="entry name" value="RT_LTR"/>
    <property type="match status" value="1"/>
</dbReference>
<name>A0A9W2YW07_BIOGL</name>
<dbReference type="InterPro" id="IPR041373">
    <property type="entry name" value="RT_RNaseH"/>
</dbReference>
<evidence type="ECO:0000256" key="4">
    <source>
        <dbReference type="ARBA" id="ARBA00022759"/>
    </source>
</evidence>
<evidence type="ECO:0000313" key="10">
    <source>
        <dbReference type="RefSeq" id="XP_055866946.1"/>
    </source>
</evidence>
<keyword evidence="5" id="KW-0378">Hydrolase</keyword>
<dbReference type="GO" id="GO:0003964">
    <property type="term" value="F:RNA-directed DNA polymerase activity"/>
    <property type="evidence" value="ECO:0007669"/>
    <property type="project" value="UniProtKB-KW"/>
</dbReference>
<organism evidence="9 10">
    <name type="scientific">Biomphalaria glabrata</name>
    <name type="common">Bloodfluke planorb</name>
    <name type="synonym">Freshwater snail</name>
    <dbReference type="NCBI Taxonomy" id="6526"/>
    <lineage>
        <taxon>Eukaryota</taxon>
        <taxon>Metazoa</taxon>
        <taxon>Spiralia</taxon>
        <taxon>Lophotrochozoa</taxon>
        <taxon>Mollusca</taxon>
        <taxon>Gastropoda</taxon>
        <taxon>Heterobranchia</taxon>
        <taxon>Euthyneura</taxon>
        <taxon>Panpulmonata</taxon>
        <taxon>Hygrophila</taxon>
        <taxon>Lymnaeoidea</taxon>
        <taxon>Planorbidae</taxon>
        <taxon>Biomphalaria</taxon>
    </lineage>
</organism>
<dbReference type="PANTHER" id="PTHR37984">
    <property type="entry name" value="PROTEIN CBG26694"/>
    <property type="match status" value="1"/>
</dbReference>
<dbReference type="Pfam" id="PF17917">
    <property type="entry name" value="RT_RNaseH"/>
    <property type="match status" value="1"/>
</dbReference>
<dbReference type="InterPro" id="IPR000477">
    <property type="entry name" value="RT_dom"/>
</dbReference>
<dbReference type="GeneID" id="129922887"/>
<dbReference type="Pfam" id="PF00665">
    <property type="entry name" value="rve"/>
    <property type="match status" value="1"/>
</dbReference>
<evidence type="ECO:0000256" key="6">
    <source>
        <dbReference type="ARBA" id="ARBA00022918"/>
    </source>
</evidence>
<dbReference type="FunFam" id="1.10.340.70:FF:000001">
    <property type="entry name" value="Retrovirus-related Pol polyprotein from transposon gypsy-like Protein"/>
    <property type="match status" value="1"/>
</dbReference>
<dbReference type="FunFam" id="3.30.70.270:FF:000020">
    <property type="entry name" value="Transposon Tf2-6 polyprotein-like Protein"/>
    <property type="match status" value="1"/>
</dbReference>
<dbReference type="SUPFAM" id="SSF56672">
    <property type="entry name" value="DNA/RNA polymerases"/>
    <property type="match status" value="1"/>
</dbReference>
<dbReference type="PROSITE" id="PS50878">
    <property type="entry name" value="RT_POL"/>
    <property type="match status" value="1"/>
</dbReference>
<dbReference type="GO" id="GO:0004519">
    <property type="term" value="F:endonuclease activity"/>
    <property type="evidence" value="ECO:0007669"/>
    <property type="project" value="UniProtKB-KW"/>
</dbReference>
<evidence type="ECO:0000256" key="5">
    <source>
        <dbReference type="ARBA" id="ARBA00022801"/>
    </source>
</evidence>
<dbReference type="Gene3D" id="1.10.340.70">
    <property type="match status" value="1"/>
</dbReference>
<feature type="domain" description="Integrase catalytic" evidence="8">
    <location>
        <begin position="225"/>
        <end position="383"/>
    </location>
</feature>
<proteinExistence type="predicted"/>
<evidence type="ECO:0000313" key="9">
    <source>
        <dbReference type="Proteomes" id="UP001165740"/>
    </source>
</evidence>
<dbReference type="SUPFAM" id="SSF53098">
    <property type="entry name" value="Ribonuclease H-like"/>
    <property type="match status" value="1"/>
</dbReference>
<dbReference type="RefSeq" id="XP_055866946.1">
    <property type="nucleotide sequence ID" value="XM_056010971.1"/>
</dbReference>
<dbReference type="FunFam" id="3.30.420.10:FF:000032">
    <property type="entry name" value="Retrovirus-related Pol polyprotein from transposon 297-like Protein"/>
    <property type="match status" value="1"/>
</dbReference>
<reference evidence="10" key="1">
    <citation type="submission" date="2025-08" db="UniProtKB">
        <authorList>
            <consortium name="RefSeq"/>
        </authorList>
    </citation>
    <scope>IDENTIFICATION</scope>
</reference>
<keyword evidence="6" id="KW-0695">RNA-directed DNA polymerase</keyword>
<evidence type="ECO:0000259" key="8">
    <source>
        <dbReference type="PROSITE" id="PS50994"/>
    </source>
</evidence>
<feature type="domain" description="Reverse transcriptase" evidence="7">
    <location>
        <begin position="641"/>
        <end position="818"/>
    </location>
</feature>
<dbReference type="Gene3D" id="3.30.420.10">
    <property type="entry name" value="Ribonuclease H-like superfamily/Ribonuclease H"/>
    <property type="match status" value="1"/>
</dbReference>
<gene>
    <name evidence="10" type="primary">LOC129922887</name>
</gene>
<sequence length="1033" mass="118526">MIPGTYKLKLVDGTVRDYPLACVSIESDYIVGKYVVACFKDPVADLILGNVDINVSQEFDCAAVTRSAKDRENDSGPVNECGILEDCRDVLGTSDDFLREQLSDPSLKDLWERHVDNCVDNKKNGSVEYKVFDRLLYRVFRGEFGEEERQLVVPSAKREIVLKTAHESMLAGHLSLRKTKSKIYKYFFWQGLDRDIKEFVRSCDICQKARVPRRCDRVELGQMNVVTTPFYKVATDIIGPLEITDNKNRYILTVVDVATRWPEAIPLRNINTETVIEALTNIFCRIGLPIEILSDQGPQFTSELYKQVCEFFSVKPVHSTIYHPSSNGMIERLNSTLKSFLRKVCQDSPHDWDRKVSAALFAYREVPNETTGLSPFELVYGRQMRGPLAILKQVFVNAEEETEYKNVFTYLVDLKQRLSEVTSIAKSNSDANKKKYKMQYDKYSSRRDINEGDCVLVLKPHRDNKMSVFWQGPYKVVNKISKFNYVVEKENKIKVYHINRLMKYHCRVKEVSNSNVETEDTNELLSANMVSVVGEEEVDEQDGENEDVMANIPTLEIRSEEMSGGNVLTQVKINPDLNAIQKKQVDDILSEFKDIISDIPGRAKVEEFKIKLVDTKPVTLKPYAVPIHLRDKVKQEIDSMLDLGIIGPTDSPYAAPVVIIKKKDGTLRPCIDFRKLNNVSEIPAEVIPEQEDLFNMLYKAKYFTLLDLTKGYWQIPICETSKPFTAFRVLGEHYMFHYLPFGLSGAPNHFNKIVKRMLRGLENVLFYFDDICIFSEDWDRHIESVRNVFSALRKNGFTLKPAKLEVGFTNVKFLGHSVGQGVVKPDHSNVKKILEFKTPSTKKELRGLIGLINYYSRFIPKHADLVFPFTELLRRGKSMRVDWSCECAEALKRVQACLCKYPILRLPDFSLPFYLQTDASDKGISGILSQCVNGMLHPIKFVSRKLLPREQKYSIIEREGLAIIYAIKKLDRYLAGKKFHLQTDHKALSYLRSTNFTNARITRWALMLQDYSFDVVHVKGEDNLLADLCSRLL</sequence>
<dbReference type="InterPro" id="IPR041588">
    <property type="entry name" value="Integrase_H2C2"/>
</dbReference>
<dbReference type="GO" id="GO:0015074">
    <property type="term" value="P:DNA integration"/>
    <property type="evidence" value="ECO:0007669"/>
    <property type="project" value="InterPro"/>
</dbReference>
<dbReference type="Gene3D" id="3.30.70.270">
    <property type="match status" value="2"/>
</dbReference>
<dbReference type="GO" id="GO:0003676">
    <property type="term" value="F:nucleic acid binding"/>
    <property type="evidence" value="ECO:0007669"/>
    <property type="project" value="InterPro"/>
</dbReference>
<dbReference type="Pfam" id="PF00078">
    <property type="entry name" value="RVT_1"/>
    <property type="match status" value="1"/>
</dbReference>
<evidence type="ECO:0000256" key="2">
    <source>
        <dbReference type="ARBA" id="ARBA00022695"/>
    </source>
</evidence>
<accession>A0A9W2YW07</accession>
<evidence type="ECO:0000256" key="1">
    <source>
        <dbReference type="ARBA" id="ARBA00022679"/>
    </source>
</evidence>
<keyword evidence="1" id="KW-0808">Transferase</keyword>
<dbReference type="InterPro" id="IPR001584">
    <property type="entry name" value="Integrase_cat-core"/>
</dbReference>
<dbReference type="Gene3D" id="3.10.10.10">
    <property type="entry name" value="HIV Type 1 Reverse Transcriptase, subunit A, domain 1"/>
    <property type="match status" value="1"/>
</dbReference>